<dbReference type="InterPro" id="IPR001130">
    <property type="entry name" value="TatD-like"/>
</dbReference>
<dbReference type="InterPro" id="IPR015991">
    <property type="entry name" value="TatD/YcfH-like"/>
</dbReference>
<dbReference type="STRING" id="59922.P9303_04351"/>
<evidence type="ECO:0000256" key="4">
    <source>
        <dbReference type="PIRSR" id="PIRSR005902-1"/>
    </source>
</evidence>
<dbReference type="GO" id="GO:0051500">
    <property type="term" value="F:D-tyrosyl-tRNA(Tyr) deacylase activity"/>
    <property type="evidence" value="ECO:0007669"/>
    <property type="project" value="RHEA"/>
</dbReference>
<comment type="catalytic activity">
    <reaction evidence="3">
        <text>D-tyrosyl-tRNA(Tyr) + H2O = D-tyrosine + tRNA(Tyr)</text>
        <dbReference type="Rhea" id="RHEA:25347"/>
        <dbReference type="Rhea" id="RHEA-COMP:9707"/>
        <dbReference type="Rhea" id="RHEA-COMP:9872"/>
        <dbReference type="ChEBI" id="CHEBI:15377"/>
        <dbReference type="ChEBI" id="CHEBI:58570"/>
        <dbReference type="ChEBI" id="CHEBI:78442"/>
        <dbReference type="ChEBI" id="CHEBI:78723"/>
    </reaction>
</comment>
<dbReference type="CDD" id="cd01310">
    <property type="entry name" value="TatD_DNAse"/>
    <property type="match status" value="1"/>
</dbReference>
<dbReference type="BioCyc" id="PMAR59922:G1G80-404-MONOMER"/>
<keyword evidence="2 3" id="KW-0378">Hydrolase</keyword>
<feature type="binding site" evidence="3 4">
    <location>
        <position position="175"/>
    </location>
    <ligand>
        <name>a divalent metal cation</name>
        <dbReference type="ChEBI" id="CHEBI:60240"/>
        <label>2</label>
    </ligand>
</feature>
<dbReference type="GO" id="GO:0005829">
    <property type="term" value="C:cytosol"/>
    <property type="evidence" value="ECO:0007669"/>
    <property type="project" value="TreeGrafter"/>
</dbReference>
<dbReference type="InterPro" id="IPR018228">
    <property type="entry name" value="DNase_TatD-rel_CS"/>
</dbReference>
<dbReference type="FunFam" id="3.20.20.140:FF:000005">
    <property type="entry name" value="TatD family hydrolase"/>
    <property type="match status" value="1"/>
</dbReference>
<comment type="cofactor">
    <cofactor evidence="3">
        <name>a divalent metal cation</name>
        <dbReference type="ChEBI" id="CHEBI:60240"/>
    </cofactor>
    <text evidence="3">Binds 2 divalent metal cations per subunit.</text>
</comment>
<feature type="binding site" evidence="3 4">
    <location>
        <position position="26"/>
    </location>
    <ligand>
        <name>a divalent metal cation</name>
        <dbReference type="ChEBI" id="CHEBI:60240"/>
        <label>1</label>
    </ligand>
</feature>
<proteinExistence type="inferred from homology"/>
<dbReference type="Pfam" id="PF01026">
    <property type="entry name" value="TatD_DNase"/>
    <property type="match status" value="1"/>
</dbReference>
<dbReference type="RefSeq" id="WP_011825112.1">
    <property type="nucleotide sequence ID" value="NC_008820.1"/>
</dbReference>
<dbReference type="InterPro" id="IPR032466">
    <property type="entry name" value="Metal_Hydrolase"/>
</dbReference>
<organism evidence="5 6">
    <name type="scientific">Prochlorococcus marinus (strain MIT 9303)</name>
    <dbReference type="NCBI Taxonomy" id="59922"/>
    <lineage>
        <taxon>Bacteria</taxon>
        <taxon>Bacillati</taxon>
        <taxon>Cyanobacteriota</taxon>
        <taxon>Cyanophyceae</taxon>
        <taxon>Synechococcales</taxon>
        <taxon>Prochlorococcaceae</taxon>
        <taxon>Prochlorococcus</taxon>
    </lineage>
</organism>
<reference evidence="5 6" key="1">
    <citation type="journal article" date="2007" name="PLoS Genet.">
        <title>Patterns and implications of gene gain and loss in the evolution of Prochlorococcus.</title>
        <authorList>
            <person name="Kettler G.C."/>
            <person name="Martiny A.C."/>
            <person name="Huang K."/>
            <person name="Zucker J."/>
            <person name="Coleman M.L."/>
            <person name="Rodrigue S."/>
            <person name="Chen F."/>
            <person name="Lapidus A."/>
            <person name="Ferriera S."/>
            <person name="Johnson J."/>
            <person name="Steglich C."/>
            <person name="Church G.M."/>
            <person name="Richardson P."/>
            <person name="Chisholm S.W."/>
        </authorList>
    </citation>
    <scope>NUCLEOTIDE SEQUENCE [LARGE SCALE GENOMIC DNA]</scope>
    <source>
        <strain evidence="5 6">MIT 9303</strain>
    </source>
</reference>
<comment type="catalytic activity">
    <reaction evidence="3">
        <text>a D-aminoacyl-tRNA + H2O = a tRNA + a D-alpha-amino acid + H(+)</text>
        <dbReference type="Rhea" id="RHEA:13953"/>
        <dbReference type="Rhea" id="RHEA-COMP:10123"/>
        <dbReference type="Rhea" id="RHEA-COMP:10124"/>
        <dbReference type="ChEBI" id="CHEBI:15377"/>
        <dbReference type="ChEBI" id="CHEBI:15378"/>
        <dbReference type="ChEBI" id="CHEBI:59871"/>
        <dbReference type="ChEBI" id="CHEBI:78442"/>
        <dbReference type="ChEBI" id="CHEBI:79333"/>
        <dbReference type="EC" id="3.1.1.96"/>
    </reaction>
</comment>
<dbReference type="EMBL" id="CP000554">
    <property type="protein sequence ID" value="ABM77187.1"/>
    <property type="molecule type" value="Genomic_DNA"/>
</dbReference>
<dbReference type="PANTHER" id="PTHR46124">
    <property type="entry name" value="D-AMINOACYL-TRNA DEACYLASE"/>
    <property type="match status" value="1"/>
</dbReference>
<dbReference type="EC" id="3.1.1.96" evidence="3"/>
<dbReference type="NCBIfam" id="TIGR00010">
    <property type="entry name" value="YchF/TatD family DNA exonuclease"/>
    <property type="match status" value="1"/>
</dbReference>
<sequence length="277" mass="30794">MRKGLHNGAKDAFSVLVSSPILIDSHCHIVFRNFDDDLDEVAARWRQAGVASLLHACVEPAEIPAIRALADRFPELRYSVGVHPLDTQHWNPQTQSLLRDAALEDPRVVAIGELGLDLYRDSNLEQQLAVLRPQLDLATELDLPVIIHCRDAFDPMTLELRQRQKEGRCPRGVMHCWGGTTEDMEVCLDLGLYISFSGTVTFPKAEAIHACAREVPQNRFLVETDCPFLAPVPRRGKRNEPAYVEAVASRVAELRGESLALVASSSTANARRLFSLP</sequence>
<dbReference type="InterPro" id="IPR033665">
    <property type="entry name" value="Deacylase_DTD3"/>
</dbReference>
<dbReference type="GO" id="GO:0004536">
    <property type="term" value="F:DNA nuclease activity"/>
    <property type="evidence" value="ECO:0007669"/>
    <property type="project" value="InterPro"/>
</dbReference>
<evidence type="ECO:0000313" key="5">
    <source>
        <dbReference type="EMBL" id="ABM77187.1"/>
    </source>
</evidence>
<accession>A2C6S7</accession>
<name>A2C6S7_PROM3</name>
<evidence type="ECO:0000313" key="6">
    <source>
        <dbReference type="Proteomes" id="UP000002274"/>
    </source>
</evidence>
<keyword evidence="1 3" id="KW-0479">Metal-binding</keyword>
<dbReference type="KEGG" id="pmf:P9303_04351"/>
<dbReference type="Gene3D" id="3.20.20.140">
    <property type="entry name" value="Metal-dependent hydrolases"/>
    <property type="match status" value="1"/>
</dbReference>
<comment type="similarity">
    <text evidence="3">Belongs to the metallo-dependent hydrolases superfamily. TatD-type hydrolase family. DTD3 subfamily.</text>
</comment>
<evidence type="ECO:0000256" key="1">
    <source>
        <dbReference type="ARBA" id="ARBA00022723"/>
    </source>
</evidence>
<dbReference type="SUPFAM" id="SSF51556">
    <property type="entry name" value="Metallo-dependent hydrolases"/>
    <property type="match status" value="1"/>
</dbReference>
<feature type="binding site" evidence="3 4">
    <location>
        <position position="113"/>
    </location>
    <ligand>
        <name>a divalent metal cation</name>
        <dbReference type="ChEBI" id="CHEBI:60240"/>
        <label>1</label>
    </ligand>
</feature>
<feature type="binding site" evidence="3 4">
    <location>
        <position position="225"/>
    </location>
    <ligand>
        <name>a divalent metal cation</name>
        <dbReference type="ChEBI" id="CHEBI:60240"/>
        <label>1</label>
    </ligand>
</feature>
<feature type="binding site" evidence="3 4">
    <location>
        <position position="28"/>
    </location>
    <ligand>
        <name>a divalent metal cation</name>
        <dbReference type="ChEBI" id="CHEBI:60240"/>
        <label>1</label>
    </ligand>
</feature>
<evidence type="ECO:0000256" key="2">
    <source>
        <dbReference type="ARBA" id="ARBA00022801"/>
    </source>
</evidence>
<dbReference type="GO" id="GO:0046872">
    <property type="term" value="F:metal ion binding"/>
    <property type="evidence" value="ECO:0007669"/>
    <property type="project" value="UniProtKB-KW"/>
</dbReference>
<dbReference type="PROSITE" id="PS01090">
    <property type="entry name" value="TATD_2"/>
    <property type="match status" value="1"/>
</dbReference>
<dbReference type="HOGENOM" id="CLU_031506_4_0_3"/>
<dbReference type="HAMAP" id="MF_02048">
    <property type="entry name" value="Deacylase_DTD3"/>
    <property type="match status" value="1"/>
</dbReference>
<dbReference type="AlphaFoldDB" id="A2C6S7"/>
<dbReference type="GO" id="GO:0019478">
    <property type="term" value="P:D-amino acid catabolic process"/>
    <property type="evidence" value="ECO:0007669"/>
    <property type="project" value="UniProtKB-UniRule"/>
</dbReference>
<dbReference type="PANTHER" id="PTHR46124:SF2">
    <property type="entry name" value="D-AMINOACYL-TRNA DEACYLASE"/>
    <property type="match status" value="1"/>
</dbReference>
<dbReference type="Proteomes" id="UP000002274">
    <property type="component" value="Chromosome"/>
</dbReference>
<feature type="binding site" evidence="3">
    <location>
        <position position="113"/>
    </location>
    <ligand>
        <name>a divalent metal cation</name>
        <dbReference type="ChEBI" id="CHEBI:60240"/>
        <label>2</label>
    </ligand>
</feature>
<gene>
    <name evidence="5" type="primary">tatD</name>
    <name evidence="3" type="synonym">dtd3</name>
    <name evidence="5" type="ordered locus">P9303_04351</name>
</gene>
<protein>
    <recommendedName>
        <fullName evidence="3">D-aminoacyl-tRNA deacylase</fullName>
        <ecNumber evidence="3">3.1.1.96</ecNumber>
    </recommendedName>
</protein>
<evidence type="ECO:0000256" key="3">
    <source>
        <dbReference type="HAMAP-Rule" id="MF_02048"/>
    </source>
</evidence>
<feature type="binding site" evidence="3 4">
    <location>
        <position position="148"/>
    </location>
    <ligand>
        <name>a divalent metal cation</name>
        <dbReference type="ChEBI" id="CHEBI:60240"/>
        <label>2</label>
    </ligand>
</feature>
<dbReference type="PIRSF" id="PIRSF005902">
    <property type="entry name" value="DNase_TatD"/>
    <property type="match status" value="1"/>
</dbReference>
<comment type="function">
    <text evidence="3">Catalyzes the hydrolysis of D-tyrosyl-tRNA(Tyr).</text>
</comment>